<keyword evidence="2" id="KW-1185">Reference proteome</keyword>
<organism evidence="1 2">
    <name type="scientific">Pseudoduganella buxea</name>
    <dbReference type="NCBI Taxonomy" id="1949069"/>
    <lineage>
        <taxon>Bacteria</taxon>
        <taxon>Pseudomonadati</taxon>
        <taxon>Pseudomonadota</taxon>
        <taxon>Betaproteobacteria</taxon>
        <taxon>Burkholderiales</taxon>
        <taxon>Oxalobacteraceae</taxon>
        <taxon>Telluria group</taxon>
        <taxon>Pseudoduganella</taxon>
    </lineage>
</organism>
<dbReference type="Proteomes" id="UP000622638">
    <property type="component" value="Unassembled WGS sequence"/>
</dbReference>
<accession>A0ABQ1L263</accession>
<name>A0ABQ1L263_9BURK</name>
<reference evidence="2" key="1">
    <citation type="journal article" date="2019" name="Int. J. Syst. Evol. Microbiol.">
        <title>The Global Catalogue of Microorganisms (GCM) 10K type strain sequencing project: providing services to taxonomists for standard genome sequencing and annotation.</title>
        <authorList>
            <consortium name="The Broad Institute Genomics Platform"/>
            <consortium name="The Broad Institute Genome Sequencing Center for Infectious Disease"/>
            <person name="Wu L."/>
            <person name="Ma J."/>
        </authorList>
    </citation>
    <scope>NUCLEOTIDE SEQUENCE [LARGE SCALE GENOMIC DNA]</scope>
    <source>
        <strain evidence="2">CGMCC 1.15931</strain>
    </source>
</reference>
<comment type="caution">
    <text evidence="1">The sequence shown here is derived from an EMBL/GenBank/DDBJ whole genome shotgun (WGS) entry which is preliminary data.</text>
</comment>
<evidence type="ECO:0000313" key="1">
    <source>
        <dbReference type="EMBL" id="GGC17730.1"/>
    </source>
</evidence>
<sequence>MPARPMNDTSSAMHFDGLLAAGIITPAQHLTALTHASAYELSGKPGLVDHLVWLIRRDIVDEDELLEAGERSAERCTPEDASRYNEAIDTALELCLNDAEKAGLAKLAGAGVITQDECRRALAAIKPDEMVLAGKGGLLSWMQEQGVIDAKRLRAIRKAVAADPKRAAALAQVNATISILIITEPSAARPWLGLGVVVLLAAGIAWLLLRPAAVPECTEGGTRRSIEQLFLGASLEHIDRMKPDQPIPTPKVEGLSEVGYASAARVRACKATVHLGGKETPYTFTIAPAPEGKKGFVMTGANAAILAARFGNIDGDGNFGNKAEPVGRAEVERAFRAGVDAGLSNYGAAPATPGFDVNSAVRRKFGLSYDAPERTREIAEVEPLAPCRAIDGGKAYSCRLLVERNDPVMAALGGESGTLLDAEFTFEREGAAGPWRTAAAFQTELAYAIAAARTKAVQQ</sequence>
<proteinExistence type="predicted"/>
<gene>
    <name evidence="1" type="ORF">GCM10011572_43830</name>
</gene>
<dbReference type="EMBL" id="BMKG01000023">
    <property type="protein sequence ID" value="GGC17730.1"/>
    <property type="molecule type" value="Genomic_DNA"/>
</dbReference>
<evidence type="ECO:0000313" key="2">
    <source>
        <dbReference type="Proteomes" id="UP000622638"/>
    </source>
</evidence>
<protein>
    <submittedName>
        <fullName evidence="1">Uncharacterized protein</fullName>
    </submittedName>
</protein>